<dbReference type="EMBL" id="BSFP01000060">
    <property type="protein sequence ID" value="GLL05605.1"/>
    <property type="molecule type" value="Genomic_DNA"/>
</dbReference>
<dbReference type="GO" id="GO:1901137">
    <property type="term" value="P:carbohydrate derivative biosynthetic process"/>
    <property type="evidence" value="ECO:0007669"/>
    <property type="project" value="UniProtKB-ARBA"/>
</dbReference>
<reference evidence="5" key="1">
    <citation type="journal article" date="2014" name="Int. J. Syst. Evol. Microbiol.">
        <title>Complete genome sequence of Corynebacterium casei LMG S-19264T (=DSM 44701T), isolated from a smear-ripened cheese.</title>
        <authorList>
            <consortium name="US DOE Joint Genome Institute (JGI-PGF)"/>
            <person name="Walter F."/>
            <person name="Albersmeier A."/>
            <person name="Kalinowski J."/>
            <person name="Ruckert C."/>
        </authorList>
    </citation>
    <scope>NUCLEOTIDE SEQUENCE</scope>
    <source>
        <strain evidence="5">VKM Ac-1321</strain>
    </source>
</reference>
<dbReference type="PANTHER" id="PTHR45947">
    <property type="entry name" value="SULFOQUINOVOSYL TRANSFERASE SQD2"/>
    <property type="match status" value="1"/>
</dbReference>
<protein>
    <submittedName>
        <fullName evidence="5">GDP-mannose-dependent alpha-(1-6)-phosphatidylinositol dimannoside mannosyltransferase</fullName>
    </submittedName>
</protein>
<proteinExistence type="predicted"/>
<keyword evidence="2" id="KW-0808">Transferase</keyword>
<dbReference type="AlphaFoldDB" id="A0A9W6NPY0"/>
<dbReference type="InterPro" id="IPR050194">
    <property type="entry name" value="Glycosyltransferase_grp1"/>
</dbReference>
<dbReference type="InterPro" id="IPR028098">
    <property type="entry name" value="Glyco_trans_4-like_N"/>
</dbReference>
<dbReference type="RefSeq" id="WP_261964368.1">
    <property type="nucleotide sequence ID" value="NZ_BAAAXA010000001.1"/>
</dbReference>
<dbReference type="Gene3D" id="3.40.50.2000">
    <property type="entry name" value="Glycogen Phosphorylase B"/>
    <property type="match status" value="2"/>
</dbReference>
<sequence length="378" mass="41237">MKIVQLANFYTPVSGGLRTCVEQTGRGYIAAGHERVTLVPGTEDRDITFPDGRHLTVRSPLLPGSGGYRVLTARARVCALLDKVEPDVLEANDKLSIAWLSPWARRRGVPLVLVSHERINAILRTRVPRWFPLDSAATAANRRLHRLVDHIVLASAFSAAEFEVFGREKTHRVPLGVDLDTFRPAPATAQHPERDDVRLVTVTRLSTEKHPELSIAALRELRRRGVPASLDVIGTGPLQRRLAKVADDLPVRFLGHVAERNRLAELVAAADVSLSPSPAETFGLATLESLACGVPVVVPSEGAARELIMKPESGRVTDGTPQGLADGVESLLAAPAERRRADARAVAEQFPWSATVNGLLDVYATATNRERVPQRERQ</sequence>
<feature type="domain" description="Glycosyl transferase family 1" evidence="3">
    <location>
        <begin position="195"/>
        <end position="344"/>
    </location>
</feature>
<gene>
    <name evidence="5" type="ORF">GCM10017581_073520</name>
</gene>
<dbReference type="PANTHER" id="PTHR45947:SF3">
    <property type="entry name" value="SULFOQUINOVOSYL TRANSFERASE SQD2"/>
    <property type="match status" value="1"/>
</dbReference>
<organism evidence="5 6">
    <name type="scientific">Dactylosporangium matsuzakiense</name>
    <dbReference type="NCBI Taxonomy" id="53360"/>
    <lineage>
        <taxon>Bacteria</taxon>
        <taxon>Bacillati</taxon>
        <taxon>Actinomycetota</taxon>
        <taxon>Actinomycetes</taxon>
        <taxon>Micromonosporales</taxon>
        <taxon>Micromonosporaceae</taxon>
        <taxon>Dactylosporangium</taxon>
    </lineage>
</organism>
<keyword evidence="6" id="KW-1185">Reference proteome</keyword>
<comment type="caution">
    <text evidence="5">The sequence shown here is derived from an EMBL/GenBank/DDBJ whole genome shotgun (WGS) entry which is preliminary data.</text>
</comment>
<dbReference type="InterPro" id="IPR001296">
    <property type="entry name" value="Glyco_trans_1"/>
</dbReference>
<dbReference type="GO" id="GO:0016757">
    <property type="term" value="F:glycosyltransferase activity"/>
    <property type="evidence" value="ECO:0007669"/>
    <property type="project" value="UniProtKB-KW"/>
</dbReference>
<evidence type="ECO:0000256" key="1">
    <source>
        <dbReference type="ARBA" id="ARBA00022676"/>
    </source>
</evidence>
<dbReference type="SUPFAM" id="SSF53756">
    <property type="entry name" value="UDP-Glycosyltransferase/glycogen phosphorylase"/>
    <property type="match status" value="1"/>
</dbReference>
<dbReference type="Pfam" id="PF00534">
    <property type="entry name" value="Glycos_transf_1"/>
    <property type="match status" value="1"/>
</dbReference>
<dbReference type="Pfam" id="PF13439">
    <property type="entry name" value="Glyco_transf_4"/>
    <property type="match status" value="1"/>
</dbReference>
<keyword evidence="1 5" id="KW-0328">Glycosyltransferase</keyword>
<dbReference type="Proteomes" id="UP001143480">
    <property type="component" value="Unassembled WGS sequence"/>
</dbReference>
<reference evidence="5" key="2">
    <citation type="submission" date="2023-01" db="EMBL/GenBank/DDBJ databases">
        <authorList>
            <person name="Sun Q."/>
            <person name="Evtushenko L."/>
        </authorList>
    </citation>
    <scope>NUCLEOTIDE SEQUENCE</scope>
    <source>
        <strain evidence="5">VKM Ac-1321</strain>
    </source>
</reference>
<name>A0A9W6NPY0_9ACTN</name>
<evidence type="ECO:0000259" key="4">
    <source>
        <dbReference type="Pfam" id="PF13439"/>
    </source>
</evidence>
<evidence type="ECO:0000313" key="6">
    <source>
        <dbReference type="Proteomes" id="UP001143480"/>
    </source>
</evidence>
<accession>A0A9W6NPY0</accession>
<evidence type="ECO:0000313" key="5">
    <source>
        <dbReference type="EMBL" id="GLL05605.1"/>
    </source>
</evidence>
<evidence type="ECO:0000259" key="3">
    <source>
        <dbReference type="Pfam" id="PF00534"/>
    </source>
</evidence>
<evidence type="ECO:0000256" key="2">
    <source>
        <dbReference type="ARBA" id="ARBA00022679"/>
    </source>
</evidence>
<feature type="domain" description="Glycosyltransferase subfamily 4-like N-terminal" evidence="4">
    <location>
        <begin position="15"/>
        <end position="180"/>
    </location>
</feature>